<evidence type="ECO:0000313" key="2">
    <source>
        <dbReference type="EMBL" id="KAH8703607.1"/>
    </source>
</evidence>
<feature type="compositionally biased region" description="Acidic residues" evidence="1">
    <location>
        <begin position="226"/>
        <end position="235"/>
    </location>
</feature>
<keyword evidence="3" id="KW-1185">Reference proteome</keyword>
<dbReference type="RefSeq" id="XP_046076625.1">
    <property type="nucleotide sequence ID" value="XM_046217857.1"/>
</dbReference>
<reference evidence="2" key="1">
    <citation type="submission" date="2021-12" db="EMBL/GenBank/DDBJ databases">
        <title>Convergent genome expansion in fungi linked to evolution of root-endophyte symbiosis.</title>
        <authorList>
            <consortium name="DOE Joint Genome Institute"/>
            <person name="Ke Y.-H."/>
            <person name="Bonito G."/>
            <person name="Liao H.-L."/>
            <person name="Looney B."/>
            <person name="Rojas-Flechas A."/>
            <person name="Nash J."/>
            <person name="Hameed K."/>
            <person name="Schadt C."/>
            <person name="Martin F."/>
            <person name="Crous P.W."/>
            <person name="Miettinen O."/>
            <person name="Magnuson J.K."/>
            <person name="Labbe J."/>
            <person name="Jacobson D."/>
            <person name="Doktycz M.J."/>
            <person name="Veneault-Fourrey C."/>
            <person name="Kuo A."/>
            <person name="Mondo S."/>
            <person name="Calhoun S."/>
            <person name="Riley R."/>
            <person name="Ohm R."/>
            <person name="LaButti K."/>
            <person name="Andreopoulos B."/>
            <person name="Pangilinan J."/>
            <person name="Nolan M."/>
            <person name="Tritt A."/>
            <person name="Clum A."/>
            <person name="Lipzen A."/>
            <person name="Daum C."/>
            <person name="Barry K."/>
            <person name="Grigoriev I.V."/>
            <person name="Vilgalys R."/>
        </authorList>
    </citation>
    <scope>NUCLEOTIDE SEQUENCE</scope>
    <source>
        <strain evidence="2">PMI_201</strain>
    </source>
</reference>
<comment type="caution">
    <text evidence="2">The sequence shown here is derived from an EMBL/GenBank/DDBJ whole genome shotgun (WGS) entry which is preliminary data.</text>
</comment>
<proteinExistence type="predicted"/>
<dbReference type="EMBL" id="JAJTJA010000002">
    <property type="protein sequence ID" value="KAH8703607.1"/>
    <property type="molecule type" value="Genomic_DNA"/>
</dbReference>
<dbReference type="Proteomes" id="UP001201262">
    <property type="component" value="Unassembled WGS sequence"/>
</dbReference>
<dbReference type="AlphaFoldDB" id="A0AAD4Q2E6"/>
<evidence type="ECO:0000313" key="3">
    <source>
        <dbReference type="Proteomes" id="UP001201262"/>
    </source>
</evidence>
<organism evidence="2 3">
    <name type="scientific">Talaromyces proteolyticus</name>
    <dbReference type="NCBI Taxonomy" id="1131652"/>
    <lineage>
        <taxon>Eukaryota</taxon>
        <taxon>Fungi</taxon>
        <taxon>Dikarya</taxon>
        <taxon>Ascomycota</taxon>
        <taxon>Pezizomycotina</taxon>
        <taxon>Eurotiomycetes</taxon>
        <taxon>Eurotiomycetidae</taxon>
        <taxon>Eurotiales</taxon>
        <taxon>Trichocomaceae</taxon>
        <taxon>Talaromyces</taxon>
        <taxon>Talaromyces sect. Bacilispori</taxon>
    </lineage>
</organism>
<protein>
    <submittedName>
        <fullName evidence="2">Uncharacterized protein</fullName>
    </submittedName>
</protein>
<dbReference type="GeneID" id="70248144"/>
<name>A0AAD4Q2E6_9EURO</name>
<evidence type="ECO:0000256" key="1">
    <source>
        <dbReference type="SAM" id="MobiDB-lite"/>
    </source>
</evidence>
<sequence>MARSKQTARRTLGGKPPRRIVPQFFRFDDHTGRPYTTVTNNSLPNKAICKLSLHLYCLQDLDCSPDAMGKCFLSSRDICNAGNMRNYWPRVDVYSPLSSIEECMQHHLREKAFRRKAVEDLHKSAASTAAAEAAAAGGDEVDVAEAAEEAVLKLRGKEPLPHIVPAWCCSPAFWKSTWYSSANEMRYRSFILVVPEGCKSWDDVVQQGLYFVYFDQQVTPEMETDMWDEPEDEGDSMLGEDRQDYDPVNSKNNNFDGTLQNMWYELFRSLNDCTYRRPCCDGCDNDEEVHECELELNEHYFDEDGQCIACRRFLEHRRRSKRLSKKRRAEESEDLTRRN</sequence>
<feature type="region of interest" description="Disordered" evidence="1">
    <location>
        <begin position="226"/>
        <end position="251"/>
    </location>
</feature>
<accession>A0AAD4Q2E6</accession>
<gene>
    <name evidence="2" type="ORF">BGW36DRAFT_393891</name>
</gene>